<organism evidence="1 2">
    <name type="scientific">Bacillus badius</name>
    <dbReference type="NCBI Taxonomy" id="1455"/>
    <lineage>
        <taxon>Bacteria</taxon>
        <taxon>Bacillati</taxon>
        <taxon>Bacillota</taxon>
        <taxon>Bacilli</taxon>
        <taxon>Bacillales</taxon>
        <taxon>Bacillaceae</taxon>
        <taxon>Pseudobacillus</taxon>
    </lineage>
</organism>
<keyword evidence="2" id="KW-1185">Reference proteome</keyword>
<protein>
    <recommendedName>
        <fullName evidence="3">Lipoprotein</fullName>
    </recommendedName>
</protein>
<accession>A0ABR5AV86</accession>
<evidence type="ECO:0008006" key="3">
    <source>
        <dbReference type="Google" id="ProtNLM"/>
    </source>
</evidence>
<dbReference type="Proteomes" id="UP000031982">
    <property type="component" value="Unassembled WGS sequence"/>
</dbReference>
<sequence length="504" mass="58242">MKGWLLAALTAILLLAGCTEEPKSSPAKAAETVPLGELDLVLSRDLTLQNAKESSLSSFYKDVLYVYDWKDRGKLKVKVRTIDNGDRFVMMQLRNATNEPLSLKANVQQSKANDYYFINWRRDIKERKHDPVIGNDVTTPPSGLLRYSADGRFLYEAVVSKQYQSAVKTQLYENGQQSTVRELTAEKETLQHKMDGFSFSLEAPPNQLAEQWFLLAKEPLFKNGDGLSSWIDFQHAHYKEVNNWFTVDGAIKKLPWSIEPFTKEGYGRHLGTLIEKEAIDRYFKYGDRYFYDLMVQSAANLLEYRQQQKSTVWKTEYTSTWLKQKYEITSPYLDTRHNELIALYLYRIGKEFDKKELTGALTDYADYLLNLIKIDNIIHTPKGYLPADYYSAHQGKQFIHTSLNHALGEANLLIDAYKATGQKKYLLAARQIRLGVESLGTKWIRPNGDLWYQVNRDLTFDGNDYEQLTLDDLERHEKKWQALGGSKSRMLQTLIESKRKAIQQ</sequence>
<name>A0ABR5AV86_BACBA</name>
<evidence type="ECO:0000313" key="2">
    <source>
        <dbReference type="Proteomes" id="UP000031982"/>
    </source>
</evidence>
<reference evidence="1 2" key="1">
    <citation type="submission" date="2015-01" db="EMBL/GenBank/DDBJ databases">
        <title>Genome Assembly of Bacillus badius MTCC 1458.</title>
        <authorList>
            <person name="Verma A."/>
            <person name="Khatri I."/>
            <person name="Mual P."/>
            <person name="Subramanian S."/>
            <person name="Krishnamurthi S."/>
        </authorList>
    </citation>
    <scope>NUCLEOTIDE SEQUENCE [LARGE SCALE GENOMIC DNA]</scope>
    <source>
        <strain evidence="1 2">MTCC 1458</strain>
    </source>
</reference>
<comment type="caution">
    <text evidence="1">The sequence shown here is derived from an EMBL/GenBank/DDBJ whole genome shotgun (WGS) entry which is preliminary data.</text>
</comment>
<dbReference type="RefSeq" id="WP_041095340.1">
    <property type="nucleotide sequence ID" value="NZ_JARTHD010000066.1"/>
</dbReference>
<dbReference type="EMBL" id="JXLP01000009">
    <property type="protein sequence ID" value="KIL78635.1"/>
    <property type="molecule type" value="Genomic_DNA"/>
</dbReference>
<dbReference type="PROSITE" id="PS51257">
    <property type="entry name" value="PROKAR_LIPOPROTEIN"/>
    <property type="match status" value="1"/>
</dbReference>
<evidence type="ECO:0000313" key="1">
    <source>
        <dbReference type="EMBL" id="KIL78635.1"/>
    </source>
</evidence>
<proteinExistence type="predicted"/>
<gene>
    <name evidence="1" type="ORF">SD77_4315</name>
</gene>